<dbReference type="Proteomes" id="UP000321049">
    <property type="component" value="Unassembled WGS sequence"/>
</dbReference>
<organism evidence="1 2">
    <name type="scientific">Cellulomonas terrae</name>
    <dbReference type="NCBI Taxonomy" id="311234"/>
    <lineage>
        <taxon>Bacteria</taxon>
        <taxon>Bacillati</taxon>
        <taxon>Actinomycetota</taxon>
        <taxon>Actinomycetes</taxon>
        <taxon>Micrococcales</taxon>
        <taxon>Cellulomonadaceae</taxon>
        <taxon>Cellulomonas</taxon>
    </lineage>
</organism>
<evidence type="ECO:0000313" key="2">
    <source>
        <dbReference type="Proteomes" id="UP000321049"/>
    </source>
</evidence>
<proteinExistence type="predicted"/>
<dbReference type="EMBL" id="BJWH01000028">
    <property type="protein sequence ID" value="GEM00142.1"/>
    <property type="molecule type" value="Genomic_DNA"/>
</dbReference>
<comment type="caution">
    <text evidence="1">The sequence shown here is derived from an EMBL/GenBank/DDBJ whole genome shotgun (WGS) entry which is preliminary data.</text>
</comment>
<gene>
    <name evidence="1" type="ORF">CTE05_36880</name>
</gene>
<accession>A0A511JQ35</accession>
<keyword evidence="2" id="KW-1185">Reference proteome</keyword>
<name>A0A511JQ35_9CELL</name>
<reference evidence="1 2" key="1">
    <citation type="submission" date="2019-07" db="EMBL/GenBank/DDBJ databases">
        <title>Whole genome shotgun sequence of Cellulomonas terrae NBRC 100819.</title>
        <authorList>
            <person name="Hosoyama A."/>
            <person name="Uohara A."/>
            <person name="Ohji S."/>
            <person name="Ichikawa N."/>
        </authorList>
    </citation>
    <scope>NUCLEOTIDE SEQUENCE [LARGE SCALE GENOMIC DNA]</scope>
    <source>
        <strain evidence="1 2">NBRC 100819</strain>
    </source>
</reference>
<sequence length="98" mass="10502">MDPVARADDRVVDLQTLLADFRAARSRAPSLTTPTAAVGAPGTWTGSAADRLHRDDLVPLSGSLPRDLDRAEETILDEIAHAQRAVRRAREDAEAGST</sequence>
<dbReference type="AlphaFoldDB" id="A0A511JQ35"/>
<evidence type="ECO:0000313" key="1">
    <source>
        <dbReference type="EMBL" id="GEM00142.1"/>
    </source>
</evidence>
<protein>
    <submittedName>
        <fullName evidence="1">Uncharacterized protein</fullName>
    </submittedName>
</protein>